<dbReference type="GO" id="GO:0006629">
    <property type="term" value="P:lipid metabolic process"/>
    <property type="evidence" value="ECO:0007669"/>
    <property type="project" value="TreeGrafter"/>
</dbReference>
<dbReference type="GO" id="GO:0005637">
    <property type="term" value="C:nuclear inner membrane"/>
    <property type="evidence" value="ECO:0007669"/>
    <property type="project" value="TreeGrafter"/>
</dbReference>
<dbReference type="EMBL" id="JNBR01000490">
    <property type="protein sequence ID" value="OQR91935.1"/>
    <property type="molecule type" value="Genomic_DNA"/>
</dbReference>
<evidence type="ECO:0000256" key="1">
    <source>
        <dbReference type="ARBA" id="ARBA00004127"/>
    </source>
</evidence>
<dbReference type="InterPro" id="IPR012430">
    <property type="entry name" value="TMEM43_fam"/>
</dbReference>
<evidence type="ECO:0000256" key="2">
    <source>
        <dbReference type="ARBA" id="ARBA00004259"/>
    </source>
</evidence>
<keyword evidence="8 10" id="KW-0472">Membrane</keyword>
<evidence type="ECO:0000256" key="4">
    <source>
        <dbReference type="ARBA" id="ARBA00006627"/>
    </source>
</evidence>
<keyword evidence="9" id="KW-0539">Nucleus</keyword>
<gene>
    <name evidence="11" type="ORF">ACHHYP_04187</name>
</gene>
<dbReference type="PANTHER" id="PTHR13416">
    <property type="match status" value="1"/>
</dbReference>
<comment type="caution">
    <text evidence="11">The sequence shown here is derived from an EMBL/GenBank/DDBJ whole genome shotgun (WGS) entry which is preliminary data.</text>
</comment>
<evidence type="ECO:0000256" key="3">
    <source>
        <dbReference type="ARBA" id="ARBA00004586"/>
    </source>
</evidence>
<evidence type="ECO:0000256" key="8">
    <source>
        <dbReference type="ARBA" id="ARBA00023136"/>
    </source>
</evidence>
<comment type="similarity">
    <text evidence="4">Belongs to the TMEM43 family.</text>
</comment>
<reference evidence="11 12" key="1">
    <citation type="journal article" date="2014" name="Genome Biol. Evol.">
        <title>The secreted proteins of Achlya hypogyna and Thraustotheca clavata identify the ancestral oomycete secretome and reveal gene acquisitions by horizontal gene transfer.</title>
        <authorList>
            <person name="Misner I."/>
            <person name="Blouin N."/>
            <person name="Leonard G."/>
            <person name="Richards T.A."/>
            <person name="Lane C.E."/>
        </authorList>
    </citation>
    <scope>NUCLEOTIDE SEQUENCE [LARGE SCALE GENOMIC DNA]</scope>
    <source>
        <strain evidence="11 12">ATCC 48635</strain>
    </source>
</reference>
<keyword evidence="6" id="KW-0256">Endoplasmic reticulum</keyword>
<keyword evidence="7 10" id="KW-1133">Transmembrane helix</keyword>
<comment type="subcellular location">
    <subcellularLocation>
        <location evidence="1">Endomembrane system</location>
        <topology evidence="1">Multi-pass membrane protein</topology>
    </subcellularLocation>
    <subcellularLocation>
        <location evidence="3">Endoplasmic reticulum membrane</location>
    </subcellularLocation>
    <subcellularLocation>
        <location evidence="2">Nucleus envelope</location>
    </subcellularLocation>
</comment>
<evidence type="ECO:0008006" key="13">
    <source>
        <dbReference type="Google" id="ProtNLM"/>
    </source>
</evidence>
<protein>
    <recommendedName>
        <fullName evidence="13">Transmembrane protein</fullName>
    </recommendedName>
</protein>
<name>A0A1V9Z1P5_ACHHY</name>
<accession>A0A1V9Z1P5</accession>
<evidence type="ECO:0000313" key="12">
    <source>
        <dbReference type="Proteomes" id="UP000243579"/>
    </source>
</evidence>
<dbReference type="PANTHER" id="PTHR13416:SF2">
    <property type="entry name" value="TRANSMEMBRANE PROTEIN 43"/>
    <property type="match status" value="1"/>
</dbReference>
<evidence type="ECO:0000313" key="11">
    <source>
        <dbReference type="EMBL" id="OQR91935.1"/>
    </source>
</evidence>
<evidence type="ECO:0000256" key="6">
    <source>
        <dbReference type="ARBA" id="ARBA00022824"/>
    </source>
</evidence>
<dbReference type="OrthoDB" id="410725at2759"/>
<proteinExistence type="inferred from homology"/>
<evidence type="ECO:0000256" key="5">
    <source>
        <dbReference type="ARBA" id="ARBA00022692"/>
    </source>
</evidence>
<organism evidence="11 12">
    <name type="scientific">Achlya hypogyna</name>
    <name type="common">Oomycete</name>
    <name type="synonym">Protoachlya hypogyna</name>
    <dbReference type="NCBI Taxonomy" id="1202772"/>
    <lineage>
        <taxon>Eukaryota</taxon>
        <taxon>Sar</taxon>
        <taxon>Stramenopiles</taxon>
        <taxon>Oomycota</taxon>
        <taxon>Saprolegniomycetes</taxon>
        <taxon>Saprolegniales</taxon>
        <taxon>Achlyaceae</taxon>
        <taxon>Achlya</taxon>
    </lineage>
</organism>
<keyword evidence="5 10" id="KW-0812">Transmembrane</keyword>
<evidence type="ECO:0000256" key="9">
    <source>
        <dbReference type="ARBA" id="ARBA00023242"/>
    </source>
</evidence>
<sequence>MGSYWNESHAIRTREGLQRAIAAVVAFDEAQDRAQFEDQLVYISARLTGEGGRPILTDRHFGIAVAGVHLHRTVEMYQWREHRHDHTFTENGEEKKEVSYSYSEEWSATPIDSDSFDDRSYENPKLWLFGSKKTTHPALRLEGYALSQALVDAITTPQQPIPLNEHTLREMESVFALTLKDPQVDTLTATKELICTQSVDDIPALTDMFVHNDAAYVTRPRRNDPRPYRNAIGDLRVSFAVTPARRVSVLASPQHEVLVPYTSAHGVPIAMVQDGSVDADAMLGHAQSTLVLHSWYTWIRRLALLLLSCLGYYGVLEEYVGSVVRVPSAIGPLFLPVMEANRALVATLLGLALSMVVFAVGVTPLATVLLARPKKFGVD</sequence>
<dbReference type="Pfam" id="PF07787">
    <property type="entry name" value="TMEM43"/>
    <property type="match status" value="1"/>
</dbReference>
<dbReference type="Proteomes" id="UP000243579">
    <property type="component" value="Unassembled WGS sequence"/>
</dbReference>
<dbReference type="AlphaFoldDB" id="A0A1V9Z1P5"/>
<feature type="transmembrane region" description="Helical" evidence="10">
    <location>
        <begin position="343"/>
        <end position="371"/>
    </location>
</feature>
<evidence type="ECO:0000256" key="7">
    <source>
        <dbReference type="ARBA" id="ARBA00022989"/>
    </source>
</evidence>
<keyword evidence="12" id="KW-1185">Reference proteome</keyword>
<dbReference type="GO" id="GO:0005789">
    <property type="term" value="C:endoplasmic reticulum membrane"/>
    <property type="evidence" value="ECO:0007669"/>
    <property type="project" value="UniProtKB-SubCell"/>
</dbReference>
<evidence type="ECO:0000256" key="10">
    <source>
        <dbReference type="SAM" id="Phobius"/>
    </source>
</evidence>
<dbReference type="GO" id="GO:0071763">
    <property type="term" value="P:nuclear membrane organization"/>
    <property type="evidence" value="ECO:0007669"/>
    <property type="project" value="TreeGrafter"/>
</dbReference>